<dbReference type="STRING" id="1834191.A5886_001847"/>
<dbReference type="Proteomes" id="UP000195043">
    <property type="component" value="Unassembled WGS sequence"/>
</dbReference>
<feature type="region of interest" description="Disordered" evidence="1">
    <location>
        <begin position="28"/>
        <end position="56"/>
    </location>
</feature>
<dbReference type="OrthoDB" id="2194900at2"/>
<accession>A0A242A6V9</accession>
<protein>
    <submittedName>
        <fullName evidence="2">Uncharacterized protein</fullName>
    </submittedName>
</protein>
<feature type="compositionally biased region" description="Basic and acidic residues" evidence="1">
    <location>
        <begin position="42"/>
        <end position="56"/>
    </location>
</feature>
<name>A0A242A6V9_9ENTE</name>
<dbReference type="EMBL" id="NGKU01000001">
    <property type="protein sequence ID" value="OTN76768.1"/>
    <property type="molecule type" value="Genomic_DNA"/>
</dbReference>
<dbReference type="PROSITE" id="PS51257">
    <property type="entry name" value="PROKAR_LIPOPROTEIN"/>
    <property type="match status" value="1"/>
</dbReference>
<dbReference type="AlphaFoldDB" id="A0A242A6V9"/>
<evidence type="ECO:0000256" key="1">
    <source>
        <dbReference type="SAM" id="MobiDB-lite"/>
    </source>
</evidence>
<gene>
    <name evidence="2" type="ORF">A5886_001847</name>
</gene>
<evidence type="ECO:0000313" key="2">
    <source>
        <dbReference type="EMBL" id="OTN76768.1"/>
    </source>
</evidence>
<feature type="compositionally biased region" description="Polar residues" evidence="1">
    <location>
        <begin position="28"/>
        <end position="41"/>
    </location>
</feature>
<proteinExistence type="predicted"/>
<reference evidence="2 3" key="1">
    <citation type="submission" date="2017-05" db="EMBL/GenBank/DDBJ databases">
        <title>The Genome Sequence of Enterococcus sp. 8G7_MSG3316.</title>
        <authorList>
            <consortium name="The Broad Institute Genomics Platform"/>
            <consortium name="The Broad Institute Genomic Center for Infectious Diseases"/>
            <person name="Earl A."/>
            <person name="Manson A."/>
            <person name="Schwartman J."/>
            <person name="Gilmore M."/>
            <person name="Abouelleil A."/>
            <person name="Cao P."/>
            <person name="Chapman S."/>
            <person name="Cusick C."/>
            <person name="Shea T."/>
            <person name="Young S."/>
            <person name="Neafsey D."/>
            <person name="Nusbaum C."/>
            <person name="Birren B."/>
        </authorList>
    </citation>
    <scope>NUCLEOTIDE SEQUENCE [LARGE SCALE GENOMIC DNA]</scope>
    <source>
        <strain evidence="2 3">8G7_MSG3316</strain>
    </source>
</reference>
<keyword evidence="3" id="KW-1185">Reference proteome</keyword>
<comment type="caution">
    <text evidence="2">The sequence shown here is derived from an EMBL/GenBank/DDBJ whole genome shotgun (WGS) entry which is preliminary data.</text>
</comment>
<evidence type="ECO:0000313" key="3">
    <source>
        <dbReference type="Proteomes" id="UP000195043"/>
    </source>
</evidence>
<dbReference type="RefSeq" id="WP_086274760.1">
    <property type="nucleotide sequence ID" value="NZ_NGKU01000001.1"/>
</dbReference>
<sequence length="203" mass="22677">MNKKHYGMLLPALILLIGCSSNKNEGITTEQESIAKSSSEILQKEEDLPEEKEEREIVEVDTIESEVEKEEKTIASSEESTETETNEIKEINDLLVRYIEENQGFALGTLDGDGNPTDNGTPDDFFAPWLIIRSIEYTGSDIQANVTADFVSFTTQEKDSLASSIQNAVGVFTSDFSLHVYVYNGENALGHSKLLDSRSYTWY</sequence>
<organism evidence="2 3">
    <name type="scientific">Candidatus Enterococcus testudinis</name>
    <dbReference type="NCBI Taxonomy" id="1834191"/>
    <lineage>
        <taxon>Bacteria</taxon>
        <taxon>Bacillati</taxon>
        <taxon>Bacillota</taxon>
        <taxon>Bacilli</taxon>
        <taxon>Lactobacillales</taxon>
        <taxon>Enterococcaceae</taxon>
        <taxon>Enterococcus</taxon>
    </lineage>
</organism>